<protein>
    <submittedName>
        <fullName evidence="7">ABC transporter substrate-binding protein</fullName>
    </submittedName>
</protein>
<dbReference type="AlphaFoldDB" id="A0A7Y9B172"/>
<dbReference type="GO" id="GO:0015846">
    <property type="term" value="P:polyamine transport"/>
    <property type="evidence" value="ECO:0007669"/>
    <property type="project" value="InterPro"/>
</dbReference>
<comment type="subcellular location">
    <subcellularLocation>
        <location evidence="1">Periplasm</location>
    </subcellularLocation>
</comment>
<evidence type="ECO:0000256" key="1">
    <source>
        <dbReference type="ARBA" id="ARBA00004418"/>
    </source>
</evidence>
<dbReference type="GO" id="GO:0019808">
    <property type="term" value="F:polyamine binding"/>
    <property type="evidence" value="ECO:0007669"/>
    <property type="project" value="InterPro"/>
</dbReference>
<organism evidence="7 8">
    <name type="scientific">Mogibacterium timidum</name>
    <dbReference type="NCBI Taxonomy" id="35519"/>
    <lineage>
        <taxon>Bacteria</taxon>
        <taxon>Bacillati</taxon>
        <taxon>Bacillota</taxon>
        <taxon>Clostridia</taxon>
        <taxon>Peptostreptococcales</taxon>
        <taxon>Anaerovoracaceae</taxon>
        <taxon>Mogibacterium</taxon>
    </lineage>
</organism>
<dbReference type="PANTHER" id="PTHR30222:SF17">
    <property type="entry name" value="SPERMIDINE_PUTRESCINE-BINDING PERIPLASMIC PROTEIN"/>
    <property type="match status" value="1"/>
</dbReference>
<keyword evidence="3 6" id="KW-0732">Signal</keyword>
<dbReference type="SUPFAM" id="SSF53850">
    <property type="entry name" value="Periplasmic binding protein-like II"/>
    <property type="match status" value="1"/>
</dbReference>
<feature type="binding site" evidence="5">
    <location>
        <position position="84"/>
    </location>
    <ligand>
        <name>spermidine</name>
        <dbReference type="ChEBI" id="CHEBI:57834"/>
    </ligand>
</feature>
<evidence type="ECO:0000313" key="8">
    <source>
        <dbReference type="Proteomes" id="UP000526307"/>
    </source>
</evidence>
<dbReference type="InterPro" id="IPR006059">
    <property type="entry name" value="SBP"/>
</dbReference>
<dbReference type="EMBL" id="JABXYR010000001">
    <property type="protein sequence ID" value="NWO23196.1"/>
    <property type="molecule type" value="Genomic_DNA"/>
</dbReference>
<gene>
    <name evidence="7" type="ORF">HW270_03750</name>
</gene>
<evidence type="ECO:0000256" key="2">
    <source>
        <dbReference type="ARBA" id="ARBA00022448"/>
    </source>
</evidence>
<dbReference type="Pfam" id="PF13416">
    <property type="entry name" value="SBP_bac_8"/>
    <property type="match status" value="1"/>
</dbReference>
<feature type="chain" id="PRO_5038559430" evidence="6">
    <location>
        <begin position="24"/>
        <end position="351"/>
    </location>
</feature>
<proteinExistence type="predicted"/>
<dbReference type="RefSeq" id="WP_036380645.1">
    <property type="nucleotide sequence ID" value="NZ_CAUTAN010000001.1"/>
</dbReference>
<keyword evidence="4" id="KW-0574">Periplasm</keyword>
<dbReference type="Proteomes" id="UP000526307">
    <property type="component" value="Unassembled WGS sequence"/>
</dbReference>
<name>A0A7Y9B172_9FIRM</name>
<evidence type="ECO:0000256" key="5">
    <source>
        <dbReference type="PIRSR" id="PIRSR019574-1"/>
    </source>
</evidence>
<sequence length="351" mass="39838">MKKKLILGSVLVLLMAILTGCRSGENGEVYVYSYGDYYDPEIIADFEADTGIRVIQDTYDTAEEMYPVIKNGSADYDVVCTSDYMVGRMMDEGLLLKLDKRNIRNLKNMDSKYMKMAEAFDPGNRYSVPHVVGVQGILYNKKKTGGKKIDSWNALWDSAYANNIVMQDSVRDAFAISLMRLGYSPNSTNPKEIEAAKNALKEQKPLVYKYANDSARDLLADGSATIGVVWNGEYQYTHDLNKDVEFVVPKEGAEFFIDSWIIPKTSKNKKNAEKFINYMCRASVAKRNFDYLYYTMPNAAAIRKIPSKYVSNPAMFPTRDIIDRCTLLTKLDPETTKLYSDSWKEVKSSKN</sequence>
<evidence type="ECO:0000256" key="4">
    <source>
        <dbReference type="ARBA" id="ARBA00022764"/>
    </source>
</evidence>
<accession>A0A7Y9B172</accession>
<evidence type="ECO:0000256" key="3">
    <source>
        <dbReference type="ARBA" id="ARBA00022729"/>
    </source>
</evidence>
<dbReference type="PRINTS" id="PR00909">
    <property type="entry name" value="SPERMDNBNDNG"/>
</dbReference>
<dbReference type="InterPro" id="IPR001188">
    <property type="entry name" value="Sperm_putr-bd"/>
</dbReference>
<comment type="caution">
    <text evidence="7">The sequence shown here is derived from an EMBL/GenBank/DDBJ whole genome shotgun (WGS) entry which is preliminary data.</text>
</comment>
<reference evidence="7 8" key="1">
    <citation type="submission" date="2020-06" db="EMBL/GenBank/DDBJ databases">
        <title>Mogibacterium timidum strain W9173 genomic sequence.</title>
        <authorList>
            <person name="Wade W.G."/>
            <person name="Johnston C.D."/>
            <person name="Chen T."/>
            <person name="Dewhirst F.E."/>
        </authorList>
    </citation>
    <scope>NUCLEOTIDE SEQUENCE [LARGE SCALE GENOMIC DNA]</scope>
    <source>
        <strain evidence="7 8">W9173</strain>
    </source>
</reference>
<keyword evidence="2" id="KW-0813">Transport</keyword>
<dbReference type="GO" id="GO:0042597">
    <property type="term" value="C:periplasmic space"/>
    <property type="evidence" value="ECO:0007669"/>
    <property type="project" value="UniProtKB-SubCell"/>
</dbReference>
<dbReference type="CDD" id="cd13663">
    <property type="entry name" value="PBP2_PotD_PotF_like_2"/>
    <property type="match status" value="1"/>
</dbReference>
<keyword evidence="8" id="KW-1185">Reference proteome</keyword>
<dbReference type="PANTHER" id="PTHR30222">
    <property type="entry name" value="SPERMIDINE/PUTRESCINE-BINDING PERIPLASMIC PROTEIN"/>
    <property type="match status" value="1"/>
</dbReference>
<dbReference type="PIRSF" id="PIRSF019574">
    <property type="entry name" value="Periplasmic_polyamine_BP"/>
    <property type="match status" value="1"/>
</dbReference>
<evidence type="ECO:0000256" key="6">
    <source>
        <dbReference type="SAM" id="SignalP"/>
    </source>
</evidence>
<feature type="signal peptide" evidence="6">
    <location>
        <begin position="1"/>
        <end position="23"/>
    </location>
</feature>
<evidence type="ECO:0000313" key="7">
    <source>
        <dbReference type="EMBL" id="NWO23196.1"/>
    </source>
</evidence>
<dbReference type="Gene3D" id="3.40.190.10">
    <property type="entry name" value="Periplasmic binding protein-like II"/>
    <property type="match status" value="2"/>
</dbReference>
<dbReference type="PROSITE" id="PS51257">
    <property type="entry name" value="PROKAR_LIPOPROTEIN"/>
    <property type="match status" value="1"/>
</dbReference>